<feature type="compositionally biased region" description="Low complexity" evidence="8">
    <location>
        <begin position="502"/>
        <end position="520"/>
    </location>
</feature>
<dbReference type="Pfam" id="PF01728">
    <property type="entry name" value="FtsJ"/>
    <property type="match status" value="1"/>
</dbReference>
<keyword evidence="6" id="KW-0539">Nucleus</keyword>
<organism evidence="10 11">
    <name type="scientific">Anopheles culicifacies</name>
    <dbReference type="NCBI Taxonomy" id="139723"/>
    <lineage>
        <taxon>Eukaryota</taxon>
        <taxon>Metazoa</taxon>
        <taxon>Ecdysozoa</taxon>
        <taxon>Arthropoda</taxon>
        <taxon>Hexapoda</taxon>
        <taxon>Insecta</taxon>
        <taxon>Pterygota</taxon>
        <taxon>Neoptera</taxon>
        <taxon>Endopterygota</taxon>
        <taxon>Diptera</taxon>
        <taxon>Nematocera</taxon>
        <taxon>Culicoidea</taxon>
        <taxon>Culicidae</taxon>
        <taxon>Anophelinae</taxon>
        <taxon>Anopheles</taxon>
        <taxon>culicifacies species complex</taxon>
    </lineage>
</organism>
<dbReference type="GO" id="GO:0005634">
    <property type="term" value="C:nucleus"/>
    <property type="evidence" value="ECO:0007669"/>
    <property type="project" value="UniProtKB-SubCell"/>
</dbReference>
<dbReference type="SUPFAM" id="SSF57667">
    <property type="entry name" value="beta-beta-alpha zinc fingers"/>
    <property type="match status" value="2"/>
</dbReference>
<protein>
    <recommendedName>
        <fullName evidence="9">C2H2-type domain-containing protein</fullName>
    </recommendedName>
</protein>
<dbReference type="VEuPathDB" id="VectorBase:ACUA008863"/>
<feature type="compositionally biased region" description="Polar residues" evidence="8">
    <location>
        <begin position="275"/>
        <end position="301"/>
    </location>
</feature>
<keyword evidence="5" id="KW-0862">Zinc</keyword>
<feature type="domain" description="C2H2-type" evidence="9">
    <location>
        <begin position="612"/>
        <end position="639"/>
    </location>
</feature>
<dbReference type="SMART" id="SM00355">
    <property type="entry name" value="ZnF_C2H2"/>
    <property type="match status" value="4"/>
</dbReference>
<feature type="compositionally biased region" description="Basic residues" evidence="8">
    <location>
        <begin position="521"/>
        <end position="539"/>
    </location>
</feature>
<feature type="domain" description="C2H2-type" evidence="9">
    <location>
        <begin position="556"/>
        <end position="583"/>
    </location>
</feature>
<dbReference type="EMBL" id="AXCM01003161">
    <property type="status" value="NOT_ANNOTATED_CDS"/>
    <property type="molecule type" value="Genomic_DNA"/>
</dbReference>
<evidence type="ECO:0000256" key="3">
    <source>
        <dbReference type="ARBA" id="ARBA00022737"/>
    </source>
</evidence>
<evidence type="ECO:0000256" key="6">
    <source>
        <dbReference type="ARBA" id="ARBA00023242"/>
    </source>
</evidence>
<evidence type="ECO:0000256" key="4">
    <source>
        <dbReference type="ARBA" id="ARBA00022771"/>
    </source>
</evidence>
<evidence type="ECO:0000313" key="10">
    <source>
        <dbReference type="EnsemblMetazoa" id="ACUA008863-PA"/>
    </source>
</evidence>
<dbReference type="PROSITE" id="PS50157">
    <property type="entry name" value="ZINC_FINGER_C2H2_2"/>
    <property type="match status" value="4"/>
</dbReference>
<dbReference type="InterPro" id="IPR002877">
    <property type="entry name" value="RNA_MeTrfase_FtsJ_dom"/>
</dbReference>
<evidence type="ECO:0000256" key="8">
    <source>
        <dbReference type="SAM" id="MobiDB-lite"/>
    </source>
</evidence>
<accession>A0A182M3Y4</accession>
<keyword evidence="2" id="KW-0479">Metal-binding</keyword>
<sequence length="712" mass="76447">MPTHAILFGNSDFLRKETQDKIRTSLGDRRVDCVLSDMAPNATGIRSLDQENITTLCYSVLRFAILMSTPNASLLMKVWDNGDVPKLEKSIQEYYQTVKRVKPRASRDDSAENFILARGFVGIENAPHRLGAEWMEAPTEDGELTLTMLHAQVIAKERKVIKVHLRTSAWRVRFVMNFSAFGGPFSGIHQFAAKFGSNDGAFTSTNSPGNGSTAANGVGLGAATGNGVGGVTTAGGNIGQQQDLNRYHGATNGNHFNQNTTSMVNTPMSYGQNMSHAYGGANQQTTNDHTFGNGTTSIGNDHQTKVPKGGNVLKVDRDDMINQQILQNVNQSWQTLTNPSNTVDYSSHLLSATLPISIQHLLKYSETIKKEPNSGSVAGSGLNSPGPLSGLIGVETNAFNVQKDLLSLKNGSNLNLALGNVAVSAAAASLGLNHQHLMQHHQQQQQQHAANASHHADNGFVNQQQQTSLANGMANGGGQTGVSSDAHNSSSSTLNGGGTGANGEEANGVGSTPAATGTGKAKTKKQKKRKPPKEKKPRPKPGQIRETKALDGSPLFCCPECQMAYPERGLIEQHVISHAVERRFVCDICNAALKRKDHLTRHKLSHIPDRPHICSICLKSFKRKEQLTLHIVIHTGEKKHICGECGKGFYRKDHLRKHTRSHIARRVKSEMSASNGTGSGSSSTNVNAAQNTSTLAGSLMATNMQGAPVTAS</sequence>
<dbReference type="GO" id="GO:0008270">
    <property type="term" value="F:zinc ion binding"/>
    <property type="evidence" value="ECO:0007669"/>
    <property type="project" value="UniProtKB-KW"/>
</dbReference>
<evidence type="ECO:0000256" key="7">
    <source>
        <dbReference type="PROSITE-ProRule" id="PRU00042"/>
    </source>
</evidence>
<feature type="domain" description="C2H2-type" evidence="9">
    <location>
        <begin position="584"/>
        <end position="611"/>
    </location>
</feature>
<dbReference type="InterPro" id="IPR013087">
    <property type="entry name" value="Znf_C2H2_type"/>
</dbReference>
<dbReference type="InterPro" id="IPR036236">
    <property type="entry name" value="Znf_C2H2_sf"/>
</dbReference>
<dbReference type="FunFam" id="3.30.160.60:FF:000843">
    <property type="entry name" value="Potential zinc finger protein"/>
    <property type="match status" value="1"/>
</dbReference>
<dbReference type="Pfam" id="PF00096">
    <property type="entry name" value="zf-C2H2"/>
    <property type="match status" value="3"/>
</dbReference>
<keyword evidence="11" id="KW-1185">Reference proteome</keyword>
<feature type="region of interest" description="Disordered" evidence="8">
    <location>
        <begin position="275"/>
        <end position="308"/>
    </location>
</feature>
<dbReference type="FunFam" id="3.30.160.60:FF:001269">
    <property type="entry name" value="Zinc finger protein"/>
    <property type="match status" value="1"/>
</dbReference>
<evidence type="ECO:0000259" key="9">
    <source>
        <dbReference type="PROSITE" id="PS50157"/>
    </source>
</evidence>
<keyword evidence="4 7" id="KW-0863">Zinc-finger</keyword>
<dbReference type="Gene3D" id="3.30.160.60">
    <property type="entry name" value="Classic Zinc Finger"/>
    <property type="match status" value="3"/>
</dbReference>
<dbReference type="AlphaFoldDB" id="A0A182M3Y4"/>
<feature type="domain" description="C2H2-type" evidence="9">
    <location>
        <begin position="640"/>
        <end position="667"/>
    </location>
</feature>
<dbReference type="SUPFAM" id="SSF53335">
    <property type="entry name" value="S-adenosyl-L-methionine-dependent methyltransferases"/>
    <property type="match status" value="1"/>
</dbReference>
<feature type="compositionally biased region" description="Low complexity" evidence="8">
    <location>
        <begin position="672"/>
        <end position="687"/>
    </location>
</feature>
<dbReference type="GO" id="GO:0008168">
    <property type="term" value="F:methyltransferase activity"/>
    <property type="evidence" value="ECO:0007669"/>
    <property type="project" value="InterPro"/>
</dbReference>
<evidence type="ECO:0000256" key="5">
    <source>
        <dbReference type="ARBA" id="ARBA00022833"/>
    </source>
</evidence>
<dbReference type="FunFam" id="3.30.160.60:FF:001826">
    <property type="entry name" value="Lethal (3) neo38, isoform A"/>
    <property type="match status" value="1"/>
</dbReference>
<reference evidence="11" key="1">
    <citation type="submission" date="2013-09" db="EMBL/GenBank/DDBJ databases">
        <title>The Genome Sequence of Anopheles culicifacies species A.</title>
        <authorList>
            <consortium name="The Broad Institute Genomics Platform"/>
            <person name="Neafsey D.E."/>
            <person name="Besansky N."/>
            <person name="Howell P."/>
            <person name="Walton C."/>
            <person name="Young S.K."/>
            <person name="Zeng Q."/>
            <person name="Gargeya S."/>
            <person name="Fitzgerald M."/>
            <person name="Haas B."/>
            <person name="Abouelleil A."/>
            <person name="Allen A.W."/>
            <person name="Alvarado L."/>
            <person name="Arachchi H.M."/>
            <person name="Berlin A.M."/>
            <person name="Chapman S.B."/>
            <person name="Gainer-Dewar J."/>
            <person name="Goldberg J."/>
            <person name="Griggs A."/>
            <person name="Gujja S."/>
            <person name="Hansen M."/>
            <person name="Howarth C."/>
            <person name="Imamovic A."/>
            <person name="Ireland A."/>
            <person name="Larimer J."/>
            <person name="McCowan C."/>
            <person name="Murphy C."/>
            <person name="Pearson M."/>
            <person name="Poon T.W."/>
            <person name="Priest M."/>
            <person name="Roberts A."/>
            <person name="Saif S."/>
            <person name="Shea T."/>
            <person name="Sisk P."/>
            <person name="Sykes S."/>
            <person name="Wortman J."/>
            <person name="Nusbaum C."/>
            <person name="Birren B."/>
        </authorList>
    </citation>
    <scope>NUCLEOTIDE SEQUENCE [LARGE SCALE GENOMIC DNA]</scope>
    <source>
        <strain evidence="11">A-37</strain>
    </source>
</reference>
<evidence type="ECO:0000256" key="1">
    <source>
        <dbReference type="ARBA" id="ARBA00004123"/>
    </source>
</evidence>
<evidence type="ECO:0000256" key="2">
    <source>
        <dbReference type="ARBA" id="ARBA00022723"/>
    </source>
</evidence>
<dbReference type="GO" id="GO:0032259">
    <property type="term" value="P:methylation"/>
    <property type="evidence" value="ECO:0007669"/>
    <property type="project" value="InterPro"/>
</dbReference>
<keyword evidence="3" id="KW-0677">Repeat</keyword>
<dbReference type="GO" id="GO:0000981">
    <property type="term" value="F:DNA-binding transcription factor activity, RNA polymerase II-specific"/>
    <property type="evidence" value="ECO:0007669"/>
    <property type="project" value="TreeGrafter"/>
</dbReference>
<comment type="subcellular location">
    <subcellularLocation>
        <location evidence="1">Nucleus</location>
    </subcellularLocation>
</comment>
<proteinExistence type="predicted"/>
<dbReference type="InterPro" id="IPR029063">
    <property type="entry name" value="SAM-dependent_MTases_sf"/>
</dbReference>
<dbReference type="Gene3D" id="3.40.50.150">
    <property type="entry name" value="Vaccinia Virus protein VP39"/>
    <property type="match status" value="1"/>
</dbReference>
<dbReference type="PROSITE" id="PS00028">
    <property type="entry name" value="ZINC_FINGER_C2H2_1"/>
    <property type="match status" value="4"/>
</dbReference>
<evidence type="ECO:0000313" key="11">
    <source>
        <dbReference type="Proteomes" id="UP000075883"/>
    </source>
</evidence>
<feature type="region of interest" description="Disordered" evidence="8">
    <location>
        <begin position="665"/>
        <end position="687"/>
    </location>
</feature>
<name>A0A182M3Y4_9DIPT</name>
<dbReference type="PANTHER" id="PTHR24394:SF29">
    <property type="entry name" value="MYONEURIN"/>
    <property type="match status" value="1"/>
</dbReference>
<dbReference type="PANTHER" id="PTHR24394">
    <property type="entry name" value="ZINC FINGER PROTEIN"/>
    <property type="match status" value="1"/>
</dbReference>
<dbReference type="Proteomes" id="UP000075883">
    <property type="component" value="Unassembled WGS sequence"/>
</dbReference>
<dbReference type="EnsemblMetazoa" id="ACUA008863-RA">
    <property type="protein sequence ID" value="ACUA008863-PA"/>
    <property type="gene ID" value="ACUA008863"/>
</dbReference>
<feature type="region of interest" description="Disordered" evidence="8">
    <location>
        <begin position="470"/>
        <end position="546"/>
    </location>
</feature>
<reference evidence="10" key="2">
    <citation type="submission" date="2020-05" db="UniProtKB">
        <authorList>
            <consortium name="EnsemblMetazoa"/>
        </authorList>
    </citation>
    <scope>IDENTIFICATION</scope>
    <source>
        <strain evidence="10">A-37</strain>
    </source>
</reference>
<dbReference type="STRING" id="139723.A0A182M3Y4"/>